<sequence>MAASRRSVRRSLVDYAFATASLATLVMGIVFVNLDHSLTRRQILAWRGFVNRTTIRNRSRLPC</sequence>
<accession>A0A1B1B9Y1</accession>
<name>A0A1B1B9Y1_9ACTN</name>
<evidence type="ECO:0000256" key="1">
    <source>
        <dbReference type="SAM" id="Phobius"/>
    </source>
</evidence>
<dbReference type="Proteomes" id="UP000092659">
    <property type="component" value="Chromosome"/>
</dbReference>
<evidence type="ECO:0000313" key="3">
    <source>
        <dbReference type="EMBL" id="MBP2053463.1"/>
    </source>
</evidence>
<evidence type="ECO:0000313" key="4">
    <source>
        <dbReference type="Proteomes" id="UP000092659"/>
    </source>
</evidence>
<protein>
    <submittedName>
        <fullName evidence="2">Uncharacterized protein</fullName>
    </submittedName>
</protein>
<feature type="transmembrane region" description="Helical" evidence="1">
    <location>
        <begin position="12"/>
        <end position="32"/>
    </location>
</feature>
<dbReference type="STRING" id="68214.AVL59_43585"/>
<dbReference type="EMBL" id="JAGGLP010000016">
    <property type="protein sequence ID" value="MBP2053463.1"/>
    <property type="molecule type" value="Genomic_DNA"/>
</dbReference>
<dbReference type="EMBL" id="CP016279">
    <property type="protein sequence ID" value="ANP55579.1"/>
    <property type="molecule type" value="Genomic_DNA"/>
</dbReference>
<keyword evidence="5" id="KW-1185">Reference proteome</keyword>
<reference evidence="2 4" key="1">
    <citation type="submission" date="2016-06" db="EMBL/GenBank/DDBJ databases">
        <title>Complete genome sequence of Streptomyces griseochromogenes ATCC 14511, the Blasticidin S producer.</title>
        <authorList>
            <person name="Wu L."/>
        </authorList>
    </citation>
    <scope>NUCLEOTIDE SEQUENCE [LARGE SCALE GENOMIC DNA]</scope>
    <source>
        <strain evidence="2 4">ATCC 14511</strain>
    </source>
</reference>
<evidence type="ECO:0000313" key="2">
    <source>
        <dbReference type="EMBL" id="ANP55579.1"/>
    </source>
</evidence>
<proteinExistence type="predicted"/>
<dbReference type="KEGG" id="sgs:AVL59_43585"/>
<keyword evidence="1" id="KW-0472">Membrane</keyword>
<gene>
    <name evidence="2" type="ORF">AVL59_43585</name>
    <name evidence="3" type="ORF">J2Z21_006456</name>
</gene>
<keyword evidence="1" id="KW-1133">Transmembrane helix</keyword>
<organism evidence="2 4">
    <name type="scientific">Streptomyces griseochromogenes</name>
    <dbReference type="NCBI Taxonomy" id="68214"/>
    <lineage>
        <taxon>Bacteria</taxon>
        <taxon>Bacillati</taxon>
        <taxon>Actinomycetota</taxon>
        <taxon>Actinomycetes</taxon>
        <taxon>Kitasatosporales</taxon>
        <taxon>Streptomycetaceae</taxon>
        <taxon>Streptomyces</taxon>
    </lineage>
</organism>
<evidence type="ECO:0000313" key="5">
    <source>
        <dbReference type="Proteomes" id="UP001519309"/>
    </source>
</evidence>
<dbReference type="AlphaFoldDB" id="A0A1B1B9Y1"/>
<dbReference type="Proteomes" id="UP001519309">
    <property type="component" value="Unassembled WGS sequence"/>
</dbReference>
<keyword evidence="1" id="KW-0812">Transmembrane</keyword>
<reference evidence="3 5" key="2">
    <citation type="submission" date="2021-03" db="EMBL/GenBank/DDBJ databases">
        <title>Genomic Encyclopedia of Type Strains, Phase IV (KMG-IV): sequencing the most valuable type-strain genomes for metagenomic binning, comparative biology and taxonomic classification.</title>
        <authorList>
            <person name="Goeker M."/>
        </authorList>
    </citation>
    <scope>NUCLEOTIDE SEQUENCE [LARGE SCALE GENOMIC DNA]</scope>
    <source>
        <strain evidence="3 5">DSM 40499</strain>
    </source>
</reference>